<comment type="caution">
    <text evidence="2">The sequence shown here is derived from an EMBL/GenBank/DDBJ whole genome shotgun (WGS) entry which is preliminary data.</text>
</comment>
<organism evidence="2 3">
    <name type="scientific">Caerostris extrusa</name>
    <name type="common">Bark spider</name>
    <name type="synonym">Caerostris bankana</name>
    <dbReference type="NCBI Taxonomy" id="172846"/>
    <lineage>
        <taxon>Eukaryota</taxon>
        <taxon>Metazoa</taxon>
        <taxon>Ecdysozoa</taxon>
        <taxon>Arthropoda</taxon>
        <taxon>Chelicerata</taxon>
        <taxon>Arachnida</taxon>
        <taxon>Araneae</taxon>
        <taxon>Araneomorphae</taxon>
        <taxon>Entelegynae</taxon>
        <taxon>Araneoidea</taxon>
        <taxon>Araneidae</taxon>
        <taxon>Caerostris</taxon>
    </lineage>
</organism>
<reference evidence="2 3" key="1">
    <citation type="submission" date="2021-06" db="EMBL/GenBank/DDBJ databases">
        <title>Caerostris extrusa draft genome.</title>
        <authorList>
            <person name="Kono N."/>
            <person name="Arakawa K."/>
        </authorList>
    </citation>
    <scope>NUCLEOTIDE SEQUENCE [LARGE SCALE GENOMIC DNA]</scope>
</reference>
<evidence type="ECO:0000256" key="1">
    <source>
        <dbReference type="SAM" id="MobiDB-lite"/>
    </source>
</evidence>
<protein>
    <submittedName>
        <fullName evidence="2">Uncharacterized protein</fullName>
    </submittedName>
</protein>
<name>A0AAV4P658_CAEEX</name>
<evidence type="ECO:0000313" key="2">
    <source>
        <dbReference type="EMBL" id="GIX92514.1"/>
    </source>
</evidence>
<accession>A0AAV4P658</accession>
<gene>
    <name evidence="2" type="ORF">CEXT_76171</name>
</gene>
<dbReference type="EMBL" id="BPLR01004133">
    <property type="protein sequence ID" value="GIX92514.1"/>
    <property type="molecule type" value="Genomic_DNA"/>
</dbReference>
<keyword evidence="3" id="KW-1185">Reference proteome</keyword>
<feature type="region of interest" description="Disordered" evidence="1">
    <location>
        <begin position="63"/>
        <end position="90"/>
    </location>
</feature>
<evidence type="ECO:0000313" key="3">
    <source>
        <dbReference type="Proteomes" id="UP001054945"/>
    </source>
</evidence>
<feature type="compositionally biased region" description="Basic residues" evidence="1">
    <location>
        <begin position="63"/>
        <end position="77"/>
    </location>
</feature>
<proteinExistence type="predicted"/>
<sequence>MPNTEKNIKSFPPTLKNRNLREISLLFEKRHYFLERLLPLTRLTTLHRRIKDESWNMLPLQKREKKKKMAKTKKKKKWEHEEETVLALKS</sequence>
<dbReference type="Proteomes" id="UP001054945">
    <property type="component" value="Unassembled WGS sequence"/>
</dbReference>
<dbReference type="AlphaFoldDB" id="A0AAV4P658"/>